<feature type="region of interest" description="Disordered" evidence="1">
    <location>
        <begin position="270"/>
        <end position="294"/>
    </location>
</feature>
<proteinExistence type="predicted"/>
<feature type="transmembrane region" description="Helical" evidence="2">
    <location>
        <begin position="198"/>
        <end position="221"/>
    </location>
</feature>
<gene>
    <name evidence="4" type="ORF">DFH07DRAFT_530</name>
</gene>
<evidence type="ECO:0000259" key="3">
    <source>
        <dbReference type="Pfam" id="PF20152"/>
    </source>
</evidence>
<reference evidence="4" key="1">
    <citation type="submission" date="2023-03" db="EMBL/GenBank/DDBJ databases">
        <title>Massive genome expansion in bonnet fungi (Mycena s.s.) driven by repeated elements and novel gene families across ecological guilds.</title>
        <authorList>
            <consortium name="Lawrence Berkeley National Laboratory"/>
            <person name="Harder C.B."/>
            <person name="Miyauchi S."/>
            <person name="Viragh M."/>
            <person name="Kuo A."/>
            <person name="Thoen E."/>
            <person name="Andreopoulos B."/>
            <person name="Lu D."/>
            <person name="Skrede I."/>
            <person name="Drula E."/>
            <person name="Henrissat B."/>
            <person name="Morin E."/>
            <person name="Kohler A."/>
            <person name="Barry K."/>
            <person name="LaButti K."/>
            <person name="Morin E."/>
            <person name="Salamov A."/>
            <person name="Lipzen A."/>
            <person name="Mereny Z."/>
            <person name="Hegedus B."/>
            <person name="Baldrian P."/>
            <person name="Stursova M."/>
            <person name="Weitz H."/>
            <person name="Taylor A."/>
            <person name="Grigoriev I.V."/>
            <person name="Nagy L.G."/>
            <person name="Martin F."/>
            <person name="Kauserud H."/>
        </authorList>
    </citation>
    <scope>NUCLEOTIDE SEQUENCE</scope>
    <source>
        <strain evidence="4">CBHHK188m</strain>
    </source>
</reference>
<organism evidence="4 5">
    <name type="scientific">Mycena maculata</name>
    <dbReference type="NCBI Taxonomy" id="230809"/>
    <lineage>
        <taxon>Eukaryota</taxon>
        <taxon>Fungi</taxon>
        <taxon>Dikarya</taxon>
        <taxon>Basidiomycota</taxon>
        <taxon>Agaricomycotina</taxon>
        <taxon>Agaricomycetes</taxon>
        <taxon>Agaricomycetidae</taxon>
        <taxon>Agaricales</taxon>
        <taxon>Marasmiineae</taxon>
        <taxon>Mycenaceae</taxon>
        <taxon>Mycena</taxon>
    </lineage>
</organism>
<evidence type="ECO:0000256" key="1">
    <source>
        <dbReference type="SAM" id="MobiDB-lite"/>
    </source>
</evidence>
<dbReference type="Pfam" id="PF20152">
    <property type="entry name" value="DUF6534"/>
    <property type="match status" value="1"/>
</dbReference>
<evidence type="ECO:0000313" key="5">
    <source>
        <dbReference type="Proteomes" id="UP001215280"/>
    </source>
</evidence>
<dbReference type="PANTHER" id="PTHR40465:SF1">
    <property type="entry name" value="DUF6534 DOMAIN-CONTAINING PROTEIN"/>
    <property type="match status" value="1"/>
</dbReference>
<feature type="transmembrane region" description="Helical" evidence="2">
    <location>
        <begin position="85"/>
        <end position="107"/>
    </location>
</feature>
<feature type="transmembrane region" description="Helical" evidence="2">
    <location>
        <begin position="48"/>
        <end position="73"/>
    </location>
</feature>
<dbReference type="InterPro" id="IPR045339">
    <property type="entry name" value="DUF6534"/>
</dbReference>
<evidence type="ECO:0000313" key="4">
    <source>
        <dbReference type="EMBL" id="KAJ7784840.1"/>
    </source>
</evidence>
<dbReference type="PANTHER" id="PTHR40465">
    <property type="entry name" value="CHROMOSOME 1, WHOLE GENOME SHOTGUN SEQUENCE"/>
    <property type="match status" value="1"/>
</dbReference>
<name>A0AAD7KFZ1_9AGAR</name>
<feature type="domain" description="DUF6534" evidence="3">
    <location>
        <begin position="167"/>
        <end position="252"/>
    </location>
</feature>
<feature type="transmembrane region" description="Helical" evidence="2">
    <location>
        <begin position="12"/>
        <end position="36"/>
    </location>
</feature>
<feature type="transmembrane region" description="Helical" evidence="2">
    <location>
        <begin position="227"/>
        <end position="250"/>
    </location>
</feature>
<protein>
    <recommendedName>
        <fullName evidence="3">DUF6534 domain-containing protein</fullName>
    </recommendedName>
</protein>
<sequence length="326" mass="36075">MASHSDVKDTIGAALAGCLVSVALSAVLGFQTFLYFMIFPADNIQYKVLVSWTWLLDAVHTILICTAVWEFAINNFGNSAITDTIFPALAVLVLITATTTISVNIFYGWRIHKLSRSNWWLTGTITFLSVARGGLAFTTASEMIITPTFTRFNADWKLLLTCGLAVSAVTDIVVSAARYYYLHNLKQGYMMSQEMVDAVVVFTINDGCLTCAVVVASIASLLCMDNFIWLSIYFTIAKFYSNSVLATLNLRNWYRYKPVRTAVGLPMTRPGNGAMSNHGTHTMSGTAGDKHSTHDLETPGRMEVFIDHQVEFVRDDHKDQKSTTIA</sequence>
<dbReference type="AlphaFoldDB" id="A0AAD7KFZ1"/>
<keyword evidence="2" id="KW-1133">Transmembrane helix</keyword>
<feature type="transmembrane region" description="Helical" evidence="2">
    <location>
        <begin position="119"/>
        <end position="138"/>
    </location>
</feature>
<keyword evidence="2" id="KW-0472">Membrane</keyword>
<dbReference type="Proteomes" id="UP001215280">
    <property type="component" value="Unassembled WGS sequence"/>
</dbReference>
<keyword evidence="5" id="KW-1185">Reference proteome</keyword>
<feature type="compositionally biased region" description="Polar residues" evidence="1">
    <location>
        <begin position="274"/>
        <end position="285"/>
    </location>
</feature>
<dbReference type="EMBL" id="JARJLG010000001">
    <property type="protein sequence ID" value="KAJ7784840.1"/>
    <property type="molecule type" value="Genomic_DNA"/>
</dbReference>
<keyword evidence="2" id="KW-0812">Transmembrane</keyword>
<comment type="caution">
    <text evidence="4">The sequence shown here is derived from an EMBL/GenBank/DDBJ whole genome shotgun (WGS) entry which is preliminary data.</text>
</comment>
<accession>A0AAD7KFZ1</accession>
<evidence type="ECO:0000256" key="2">
    <source>
        <dbReference type="SAM" id="Phobius"/>
    </source>
</evidence>
<feature type="transmembrane region" description="Helical" evidence="2">
    <location>
        <begin position="158"/>
        <end position="177"/>
    </location>
</feature>